<name>A0ABY6MMF8_9BACT</name>
<dbReference type="PANTHER" id="PTHR10605">
    <property type="entry name" value="HEPARAN SULFATE SULFOTRANSFERASE"/>
    <property type="match status" value="1"/>
</dbReference>
<dbReference type="EMBL" id="CP110226">
    <property type="protein sequence ID" value="UZD23866.1"/>
    <property type="molecule type" value="Genomic_DNA"/>
</dbReference>
<dbReference type="SUPFAM" id="SSF52540">
    <property type="entry name" value="P-loop containing nucleoside triphosphate hydrolases"/>
    <property type="match status" value="1"/>
</dbReference>
<dbReference type="Pfam" id="PF00685">
    <property type="entry name" value="Sulfotransfer_1"/>
    <property type="match status" value="1"/>
</dbReference>
<dbReference type="InterPro" id="IPR000863">
    <property type="entry name" value="Sulfotransferase_dom"/>
</dbReference>
<keyword evidence="2" id="KW-0325">Glycoprotein</keyword>
<evidence type="ECO:0000256" key="1">
    <source>
        <dbReference type="ARBA" id="ARBA00022679"/>
    </source>
</evidence>
<dbReference type="RefSeq" id="WP_264810554.1">
    <property type="nucleotide sequence ID" value="NZ_CP110226.1"/>
</dbReference>
<dbReference type="Gene3D" id="3.40.50.300">
    <property type="entry name" value="P-loop containing nucleotide triphosphate hydrolases"/>
    <property type="match status" value="1"/>
</dbReference>
<evidence type="ECO:0000313" key="5">
    <source>
        <dbReference type="Proteomes" id="UP001163156"/>
    </source>
</evidence>
<feature type="domain" description="Sulfotransferase" evidence="3">
    <location>
        <begin position="5"/>
        <end position="210"/>
    </location>
</feature>
<proteinExistence type="predicted"/>
<dbReference type="PANTHER" id="PTHR10605:SF56">
    <property type="entry name" value="BIFUNCTIONAL HEPARAN SULFATE N-DEACETYLASE_N-SULFOTRANSFERASE"/>
    <property type="match status" value="1"/>
</dbReference>
<dbReference type="Proteomes" id="UP001163156">
    <property type="component" value="Chromosome"/>
</dbReference>
<dbReference type="InterPro" id="IPR037359">
    <property type="entry name" value="NST/OST"/>
</dbReference>
<reference evidence="4" key="1">
    <citation type="submission" date="2022-10" db="EMBL/GenBank/DDBJ databases">
        <title>Algoriphagus sp. a novel bacteria isolate from halophytes salicornia europaea.</title>
        <authorList>
            <person name="Peng Y."/>
            <person name="Jiang L."/>
            <person name="Lee J."/>
        </authorList>
    </citation>
    <scope>NUCLEOTIDE SEQUENCE</scope>
    <source>
        <strain evidence="4">TR-M5</strain>
    </source>
</reference>
<organism evidence="4 5">
    <name type="scientific">Algoriphagus halophytocola</name>
    <dbReference type="NCBI Taxonomy" id="2991499"/>
    <lineage>
        <taxon>Bacteria</taxon>
        <taxon>Pseudomonadati</taxon>
        <taxon>Bacteroidota</taxon>
        <taxon>Cytophagia</taxon>
        <taxon>Cytophagales</taxon>
        <taxon>Cyclobacteriaceae</taxon>
        <taxon>Algoriphagus</taxon>
    </lineage>
</organism>
<gene>
    <name evidence="4" type="ORF">OM944_05080</name>
</gene>
<evidence type="ECO:0000313" key="4">
    <source>
        <dbReference type="EMBL" id="UZD23866.1"/>
    </source>
</evidence>
<evidence type="ECO:0000256" key="2">
    <source>
        <dbReference type="ARBA" id="ARBA00023180"/>
    </source>
</evidence>
<accession>A0ABY6MMF8</accession>
<protein>
    <submittedName>
        <fullName evidence="4">Sulfotransferase domain-containing protein</fullName>
    </submittedName>
</protein>
<keyword evidence="1" id="KW-0808">Transferase</keyword>
<evidence type="ECO:0000259" key="3">
    <source>
        <dbReference type="Pfam" id="PF00685"/>
    </source>
</evidence>
<dbReference type="InterPro" id="IPR027417">
    <property type="entry name" value="P-loop_NTPase"/>
</dbReference>
<keyword evidence="5" id="KW-1185">Reference proteome</keyword>
<sequence>MNKLDFLCLGAQKAGTTTLHDILCKHPDICLPKEKEILFFDVNEYFSKGLTYYLAFYEEFQAKCLVGNISPNLQLDNRSIDRIIDSFGNKIKIIFIMRDPVYRAYSHYLMSLKRGYEDLSFLDAIEMERSRIENPKYHHGYVTRELGHFEKNHQGYIYRGRYSRSLEYLFKTFPKENIKILYFEDLLSNRDKFIVDVLKFLNVSPAVELDISRKSNTASAPKNLMIRDFINKPNFVKKFVKNLLGPTFRRNIKMKLNKYNSRELSAIEKKLDLESYHFVYDTYFKSEINTVEKILGVSLSDKWTYRP</sequence>